<dbReference type="InterPro" id="IPR043129">
    <property type="entry name" value="ATPase_NBD"/>
</dbReference>
<name>A0ABV7KZQ1_9PROT</name>
<evidence type="ECO:0000259" key="2">
    <source>
        <dbReference type="Pfam" id="PF05378"/>
    </source>
</evidence>
<evidence type="ECO:0000313" key="5">
    <source>
        <dbReference type="Proteomes" id="UP001595528"/>
    </source>
</evidence>
<organism evidence="4 5">
    <name type="scientific">Marinibaculum pumilum</name>
    <dbReference type="NCBI Taxonomy" id="1766165"/>
    <lineage>
        <taxon>Bacteria</taxon>
        <taxon>Pseudomonadati</taxon>
        <taxon>Pseudomonadota</taxon>
        <taxon>Alphaproteobacteria</taxon>
        <taxon>Rhodospirillales</taxon>
        <taxon>Rhodospirillaceae</taxon>
        <taxon>Marinibaculum</taxon>
    </lineage>
</organism>
<sequence>MSGTARLAVDIGGTFTDLALQDGDRSVAAKVLTTPDAPERGVLEGIDLILGRAGLDPRDLAIIIHGTTLATNAIIERKGTRTAMLVTEGFRDSIAMAYENRFEQYDLMMERPAPLVPRELRLPVPERMDARGNVVVPLDEAALAGIAGTLKAEQVGGVAICFLHSYANAAHEERAREVLQAALPGMAITLSSEVCPEIREYERWSTASANAYIQPVMASYLKRLVDEIRARDIACPFYMITSAGGLTEVETARRFPIRLVESGPAGGAILAAHVARQCGYGRIMSFDMGGTTAKICLIDGGEPHYSRNFEVAREYRFLKGSGLPIRIPVIDMVEIGAGGGSVASIDELSRIQIGPQSMGSQPGPACYGRGGTAATVTDADVVLGRIDPEHFAGGSFTLHGDRAADAVAAAIGAPLDLPQVEAALGISEVVEENMANAARVHAIELGSALGERTMVAFGGAAPLHAVRLAEKLSIDRIVVPRGAGVGSAVGFLIAPVAYEIARSRFMPIDAGFDAAAMNALRAEMYQAAEAVVRAGAPDAPLVATWTADMRYAGQGHEIVVPLPAEPFAAGDEARLAALFVARYEEQFGRSIPNLAVEAIGWSLRLATEVPPPEPCPPTVPAPAPAPVRTAKLVDPASAERGEVPVYLRESLSLGASVAGPCLIVEDETTTVVGPRFTATINGLGHIVLERGAKA</sequence>
<dbReference type="Pfam" id="PF01968">
    <property type="entry name" value="Hydantoinase_A"/>
    <property type="match status" value="1"/>
</dbReference>
<evidence type="ECO:0000259" key="3">
    <source>
        <dbReference type="Pfam" id="PF19278"/>
    </source>
</evidence>
<accession>A0ABV7KZQ1</accession>
<proteinExistence type="predicted"/>
<feature type="domain" description="Acetophenone carboxylase-like C-terminal" evidence="3">
    <location>
        <begin position="528"/>
        <end position="680"/>
    </location>
</feature>
<evidence type="ECO:0000313" key="4">
    <source>
        <dbReference type="EMBL" id="MFC3227802.1"/>
    </source>
</evidence>
<feature type="domain" description="Hydantoinase A/oxoprolinase" evidence="1">
    <location>
        <begin position="203"/>
        <end position="499"/>
    </location>
</feature>
<dbReference type="InterPro" id="IPR008040">
    <property type="entry name" value="Hydant_A_N"/>
</dbReference>
<evidence type="ECO:0000259" key="1">
    <source>
        <dbReference type="Pfam" id="PF01968"/>
    </source>
</evidence>
<gene>
    <name evidence="4" type="ORF">ACFOGJ_11200</name>
</gene>
<dbReference type="InterPro" id="IPR045079">
    <property type="entry name" value="Oxoprolinase-like"/>
</dbReference>
<dbReference type="InterPro" id="IPR049517">
    <property type="entry name" value="ACX-like_C"/>
</dbReference>
<comment type="caution">
    <text evidence="4">The sequence shown here is derived from an EMBL/GenBank/DDBJ whole genome shotgun (WGS) entry which is preliminary data.</text>
</comment>
<dbReference type="SUPFAM" id="SSF53067">
    <property type="entry name" value="Actin-like ATPase domain"/>
    <property type="match status" value="1"/>
</dbReference>
<protein>
    <submittedName>
        <fullName evidence="4">Hydantoinase/oxoprolinase family protein</fullName>
    </submittedName>
</protein>
<dbReference type="InterPro" id="IPR002821">
    <property type="entry name" value="Hydantoinase_A"/>
</dbReference>
<dbReference type="EMBL" id="JBHRTR010000025">
    <property type="protein sequence ID" value="MFC3227802.1"/>
    <property type="molecule type" value="Genomic_DNA"/>
</dbReference>
<dbReference type="PANTHER" id="PTHR11365">
    <property type="entry name" value="5-OXOPROLINASE RELATED"/>
    <property type="match status" value="1"/>
</dbReference>
<dbReference type="PANTHER" id="PTHR11365:SF23">
    <property type="entry name" value="HYPOTHETICAL 5-OXOPROLINASE (EUROFUNG)-RELATED"/>
    <property type="match status" value="1"/>
</dbReference>
<reference evidence="5" key="1">
    <citation type="journal article" date="2019" name="Int. J. Syst. Evol. Microbiol.">
        <title>The Global Catalogue of Microorganisms (GCM) 10K type strain sequencing project: providing services to taxonomists for standard genome sequencing and annotation.</title>
        <authorList>
            <consortium name="The Broad Institute Genomics Platform"/>
            <consortium name="The Broad Institute Genome Sequencing Center for Infectious Disease"/>
            <person name="Wu L."/>
            <person name="Ma J."/>
        </authorList>
    </citation>
    <scope>NUCLEOTIDE SEQUENCE [LARGE SCALE GENOMIC DNA]</scope>
    <source>
        <strain evidence="5">KCTC 42964</strain>
    </source>
</reference>
<dbReference type="RefSeq" id="WP_379900286.1">
    <property type="nucleotide sequence ID" value="NZ_JBHRTR010000025.1"/>
</dbReference>
<dbReference type="Proteomes" id="UP001595528">
    <property type="component" value="Unassembled WGS sequence"/>
</dbReference>
<dbReference type="Pfam" id="PF19278">
    <property type="entry name" value="Hydant_A_C"/>
    <property type="match status" value="1"/>
</dbReference>
<dbReference type="Pfam" id="PF05378">
    <property type="entry name" value="Hydant_A_N"/>
    <property type="match status" value="1"/>
</dbReference>
<feature type="domain" description="Hydantoinase/oxoprolinase N-terminal" evidence="2">
    <location>
        <begin position="6"/>
        <end position="181"/>
    </location>
</feature>
<keyword evidence="5" id="KW-1185">Reference proteome</keyword>